<dbReference type="CDD" id="cd01837">
    <property type="entry name" value="SGNH_plant_lipase_like"/>
    <property type="match status" value="1"/>
</dbReference>
<dbReference type="Gene3D" id="3.40.50.1110">
    <property type="entry name" value="SGNH hydrolase"/>
    <property type="match status" value="1"/>
</dbReference>
<gene>
    <name evidence="6" type="ORF">H6P81_012909</name>
</gene>
<evidence type="ECO:0000256" key="1">
    <source>
        <dbReference type="ARBA" id="ARBA00008668"/>
    </source>
</evidence>
<evidence type="ECO:0000256" key="3">
    <source>
        <dbReference type="ARBA" id="ARBA00022801"/>
    </source>
</evidence>
<accession>A0AAV7EEE0</accession>
<dbReference type="PANTHER" id="PTHR22835">
    <property type="entry name" value="ZINC FINGER FYVE DOMAIN CONTAINING PROTEIN"/>
    <property type="match status" value="1"/>
</dbReference>
<comment type="caution">
    <text evidence="6">The sequence shown here is derived from an EMBL/GenBank/DDBJ whole genome shotgun (WGS) entry which is preliminary data.</text>
</comment>
<comment type="similarity">
    <text evidence="1">Belongs to the 'GDSL' lipolytic enzyme family.</text>
</comment>
<feature type="signal peptide" evidence="5">
    <location>
        <begin position="1"/>
        <end position="26"/>
    </location>
</feature>
<dbReference type="InterPro" id="IPR001087">
    <property type="entry name" value="GDSL"/>
</dbReference>
<feature type="chain" id="PRO_5043641872" evidence="5">
    <location>
        <begin position="27"/>
        <end position="387"/>
    </location>
</feature>
<reference evidence="6 7" key="1">
    <citation type="submission" date="2021-07" db="EMBL/GenBank/DDBJ databases">
        <title>The Aristolochia fimbriata genome: insights into angiosperm evolution, floral development and chemical biosynthesis.</title>
        <authorList>
            <person name="Jiao Y."/>
        </authorList>
    </citation>
    <scope>NUCLEOTIDE SEQUENCE [LARGE SCALE GENOMIC DNA]</scope>
    <source>
        <strain evidence="6">IBCAS-2021</strain>
        <tissue evidence="6">Leaf</tissue>
    </source>
</reference>
<proteinExistence type="inferred from homology"/>
<name>A0AAV7EEE0_ARIFI</name>
<dbReference type="InterPro" id="IPR036514">
    <property type="entry name" value="SGNH_hydro_sf"/>
</dbReference>
<evidence type="ECO:0000256" key="4">
    <source>
        <dbReference type="ARBA" id="ARBA00023180"/>
    </source>
</evidence>
<keyword evidence="3" id="KW-0378">Hydrolase</keyword>
<sequence>MAAPQIKLAAFFVLLQLIGSLNPAAASEGCHFPAIFNFGDSNSDTGGLAASLWPAPWPNGETFFGRPAGRFSDGRLVVDFMADSMGLPYLSAYLDSVLSNFTHGANFATAGATIRVQNTTWFQSGYSPFPLDVQLRQFTQFKSKSLLAHQQGGGVFKHLVPKEEYFSQGLYAFDIGQNDLTAGLFLNMTVEEVKASVPEMLNIFALTVKEVYQLGGRFFWVHNTGPLGCLAYVLERLPIFASQIDKHGCATPSNELALYFNSKLKKTVIQLRKELPLATFTYVDIYSAKYTLISRAKQLGFEHPLRACCGHGGKYNYNQHEFCGSTKTETNGTLVLVGSSCEDPRLKIVWDGIHYTEAANRWVFKKIFSGAFTDPPTPFKMACRRTL</sequence>
<keyword evidence="2 5" id="KW-0732">Signal</keyword>
<dbReference type="InterPro" id="IPR035669">
    <property type="entry name" value="SGNH_plant_lipase-like"/>
</dbReference>
<evidence type="ECO:0000256" key="2">
    <source>
        <dbReference type="ARBA" id="ARBA00022729"/>
    </source>
</evidence>
<dbReference type="AlphaFoldDB" id="A0AAV7EEE0"/>
<evidence type="ECO:0000313" key="6">
    <source>
        <dbReference type="EMBL" id="KAG9446781.1"/>
    </source>
</evidence>
<dbReference type="PANTHER" id="PTHR22835:SF588">
    <property type="entry name" value="ALPHA-L-FUCOSIDASE 3"/>
    <property type="match status" value="1"/>
</dbReference>
<dbReference type="Pfam" id="PF00657">
    <property type="entry name" value="Lipase_GDSL"/>
    <property type="match status" value="1"/>
</dbReference>
<keyword evidence="7" id="KW-1185">Reference proteome</keyword>
<dbReference type="GO" id="GO:0016788">
    <property type="term" value="F:hydrolase activity, acting on ester bonds"/>
    <property type="evidence" value="ECO:0007669"/>
    <property type="project" value="InterPro"/>
</dbReference>
<keyword evidence="4" id="KW-0325">Glycoprotein</keyword>
<evidence type="ECO:0000313" key="7">
    <source>
        <dbReference type="Proteomes" id="UP000825729"/>
    </source>
</evidence>
<evidence type="ECO:0000256" key="5">
    <source>
        <dbReference type="SAM" id="SignalP"/>
    </source>
</evidence>
<protein>
    <submittedName>
        <fullName evidence="6">Uncharacterized protein</fullName>
    </submittedName>
</protein>
<organism evidence="6 7">
    <name type="scientific">Aristolochia fimbriata</name>
    <name type="common">White veined hardy Dutchman's pipe vine</name>
    <dbReference type="NCBI Taxonomy" id="158543"/>
    <lineage>
        <taxon>Eukaryota</taxon>
        <taxon>Viridiplantae</taxon>
        <taxon>Streptophyta</taxon>
        <taxon>Embryophyta</taxon>
        <taxon>Tracheophyta</taxon>
        <taxon>Spermatophyta</taxon>
        <taxon>Magnoliopsida</taxon>
        <taxon>Magnoliidae</taxon>
        <taxon>Piperales</taxon>
        <taxon>Aristolochiaceae</taxon>
        <taxon>Aristolochia</taxon>
    </lineage>
</organism>
<dbReference type="EMBL" id="JAINDJ010000005">
    <property type="protein sequence ID" value="KAG9446781.1"/>
    <property type="molecule type" value="Genomic_DNA"/>
</dbReference>
<dbReference type="Proteomes" id="UP000825729">
    <property type="component" value="Unassembled WGS sequence"/>
</dbReference>